<feature type="signal peptide" evidence="9">
    <location>
        <begin position="1"/>
        <end position="31"/>
    </location>
</feature>
<sequence>MIKHFSAAPTSCFKWLACVPVVAAIPLSSWAQSNGSENTEEESLEHQEVVIFGKSEEDELIESAKAVDVVDIKADQNLTADMGEILARVQGVGVRRSGGLGSRARFSLNGFSDDQVRFFIDGIPLDMSSYTFDISNIPVNLVERVDIYHGVVPIKFGADALGGAVNLITDNNVEGTSGSASVQYGDFNTFRSTLNLTHLDEDSGLFARLNAFADGSDNDYEVDVQVPNEVGRPEPARVKRFHDTYSGKGASLDLGIVDQSWADRLQISLYTSEYSKDIQHSANMRVAYGEATVDRESRGINMRYQHQLTDTLELEAAIGHSEIDTHFIDIADFSYNWLGERIVTGTPSPGEIDDATNRLAWDERQFARINLGWQIGAGHLLNFSYAPTWNDRTGKEQLLAEGDRDPLRALRDLYSVVAGIEHTMDLLDDRLQNILFAKHYRQEIRSEQPGYASKVFVRSDRAISNHGWGNATRYKFTDWLFGKFSYEYATRLPRAEEIFGDAVLIIENLDLEEETSHNYNLSLTVDGLESDFGYWRAGTNYFIRDAENLIVLLGSGDKLYYANVLGAESKGIQAAVGWTSPEGFIDIDMNFTTFDLTNTSDDGLFAKYKGDKIPNRPYQFFNSTVGLNWTSVLADYDKVKLNWNARFVDEFYLIWESVGLEQFKETVPSQTSHSLALTYTRDIDRYTFNVSAEVQNLTDEKLFDYYGVQRPGRAFYVKTTVDF</sequence>
<evidence type="ECO:0000256" key="6">
    <source>
        <dbReference type="ARBA" id="ARBA00023136"/>
    </source>
</evidence>
<evidence type="ECO:0000259" key="10">
    <source>
        <dbReference type="Pfam" id="PF07715"/>
    </source>
</evidence>
<keyword evidence="5 9" id="KW-0732">Signal</keyword>
<dbReference type="Gene3D" id="2.170.130.10">
    <property type="entry name" value="TonB-dependent receptor, plug domain"/>
    <property type="match status" value="1"/>
</dbReference>
<evidence type="ECO:0000256" key="5">
    <source>
        <dbReference type="ARBA" id="ARBA00022729"/>
    </source>
</evidence>
<comment type="subcellular location">
    <subcellularLocation>
        <location evidence="1 8">Cell outer membrane</location>
        <topology evidence="1 8">Multi-pass membrane protein</topology>
    </subcellularLocation>
</comment>
<dbReference type="InterPro" id="IPR039426">
    <property type="entry name" value="TonB-dep_rcpt-like"/>
</dbReference>
<evidence type="ECO:0000256" key="9">
    <source>
        <dbReference type="SAM" id="SignalP"/>
    </source>
</evidence>
<dbReference type="AlphaFoldDB" id="A0A1Y0IGR2"/>
<dbReference type="InterPro" id="IPR037066">
    <property type="entry name" value="Plug_dom_sf"/>
</dbReference>
<reference evidence="11 12" key="1">
    <citation type="submission" date="2017-05" db="EMBL/GenBank/DDBJ databases">
        <title>Genomic insights into alkan degradation activity of Oleiphilus messinensis.</title>
        <authorList>
            <person name="Kozyavkin S.A."/>
            <person name="Slesarev A.I."/>
            <person name="Golyshin P.N."/>
            <person name="Korzhenkov A."/>
            <person name="Golyshina O.N."/>
            <person name="Toshchakov S.V."/>
        </authorList>
    </citation>
    <scope>NUCLEOTIDE SEQUENCE [LARGE SCALE GENOMIC DNA]</scope>
    <source>
        <strain evidence="11 12">ME102</strain>
    </source>
</reference>
<keyword evidence="12" id="KW-1185">Reference proteome</keyword>
<keyword evidence="7 8" id="KW-0998">Cell outer membrane</keyword>
<evidence type="ECO:0000256" key="1">
    <source>
        <dbReference type="ARBA" id="ARBA00004571"/>
    </source>
</evidence>
<name>A0A1Y0IGR2_9GAMM</name>
<dbReference type="PROSITE" id="PS52016">
    <property type="entry name" value="TONB_DEPENDENT_REC_3"/>
    <property type="match status" value="1"/>
</dbReference>
<dbReference type="InterPro" id="IPR012910">
    <property type="entry name" value="Plug_dom"/>
</dbReference>
<evidence type="ECO:0000313" key="12">
    <source>
        <dbReference type="Proteomes" id="UP000196027"/>
    </source>
</evidence>
<feature type="domain" description="TonB-dependent receptor plug" evidence="10">
    <location>
        <begin position="61"/>
        <end position="164"/>
    </location>
</feature>
<dbReference type="Proteomes" id="UP000196027">
    <property type="component" value="Chromosome"/>
</dbReference>
<comment type="similarity">
    <text evidence="8">Belongs to the TonB-dependent receptor family.</text>
</comment>
<dbReference type="PANTHER" id="PTHR30069:SF29">
    <property type="entry name" value="HEMOGLOBIN AND HEMOGLOBIN-HAPTOGLOBIN-BINDING PROTEIN 1-RELATED"/>
    <property type="match status" value="1"/>
</dbReference>
<dbReference type="SUPFAM" id="SSF56935">
    <property type="entry name" value="Porins"/>
    <property type="match status" value="1"/>
</dbReference>
<evidence type="ECO:0000313" key="11">
    <source>
        <dbReference type="EMBL" id="ARU59490.1"/>
    </source>
</evidence>
<keyword evidence="6 8" id="KW-0472">Membrane</keyword>
<dbReference type="OrthoDB" id="9764669at2"/>
<keyword evidence="2 8" id="KW-0813">Transport</keyword>
<evidence type="ECO:0000256" key="4">
    <source>
        <dbReference type="ARBA" id="ARBA00022692"/>
    </source>
</evidence>
<evidence type="ECO:0000256" key="2">
    <source>
        <dbReference type="ARBA" id="ARBA00022448"/>
    </source>
</evidence>
<proteinExistence type="inferred from homology"/>
<dbReference type="RefSeq" id="WP_087464157.1">
    <property type="nucleotide sequence ID" value="NZ_CP021425.1"/>
</dbReference>
<evidence type="ECO:0000256" key="7">
    <source>
        <dbReference type="ARBA" id="ARBA00023237"/>
    </source>
</evidence>
<feature type="chain" id="PRO_5011007671" evidence="9">
    <location>
        <begin position="32"/>
        <end position="723"/>
    </location>
</feature>
<dbReference type="InterPro" id="IPR036942">
    <property type="entry name" value="Beta-barrel_TonB_sf"/>
</dbReference>
<evidence type="ECO:0000256" key="3">
    <source>
        <dbReference type="ARBA" id="ARBA00022452"/>
    </source>
</evidence>
<gene>
    <name evidence="11" type="ORF">OLMES_5510</name>
</gene>
<dbReference type="GO" id="GO:0015344">
    <property type="term" value="F:siderophore uptake transmembrane transporter activity"/>
    <property type="evidence" value="ECO:0007669"/>
    <property type="project" value="TreeGrafter"/>
</dbReference>
<dbReference type="Pfam" id="PF07715">
    <property type="entry name" value="Plug"/>
    <property type="match status" value="1"/>
</dbReference>
<dbReference type="PANTHER" id="PTHR30069">
    <property type="entry name" value="TONB-DEPENDENT OUTER MEMBRANE RECEPTOR"/>
    <property type="match status" value="1"/>
</dbReference>
<protein>
    <submittedName>
        <fullName evidence="11">TonB family protein</fullName>
    </submittedName>
</protein>
<dbReference type="Gene3D" id="2.40.170.20">
    <property type="entry name" value="TonB-dependent receptor, beta-barrel domain"/>
    <property type="match status" value="1"/>
</dbReference>
<dbReference type="GO" id="GO:0009279">
    <property type="term" value="C:cell outer membrane"/>
    <property type="evidence" value="ECO:0007669"/>
    <property type="project" value="UniProtKB-SubCell"/>
</dbReference>
<accession>A0A1Y0IGR2</accession>
<dbReference type="GO" id="GO:0044718">
    <property type="term" value="P:siderophore transmembrane transport"/>
    <property type="evidence" value="ECO:0007669"/>
    <property type="project" value="TreeGrafter"/>
</dbReference>
<keyword evidence="4 8" id="KW-0812">Transmembrane</keyword>
<dbReference type="KEGG" id="ome:OLMES_5510"/>
<evidence type="ECO:0000256" key="8">
    <source>
        <dbReference type="PROSITE-ProRule" id="PRU01360"/>
    </source>
</evidence>
<dbReference type="EMBL" id="CP021425">
    <property type="protein sequence ID" value="ARU59490.1"/>
    <property type="molecule type" value="Genomic_DNA"/>
</dbReference>
<organism evidence="11 12">
    <name type="scientific">Oleiphilus messinensis</name>
    <dbReference type="NCBI Taxonomy" id="141451"/>
    <lineage>
        <taxon>Bacteria</taxon>
        <taxon>Pseudomonadati</taxon>
        <taxon>Pseudomonadota</taxon>
        <taxon>Gammaproteobacteria</taxon>
        <taxon>Oceanospirillales</taxon>
        <taxon>Oleiphilaceae</taxon>
        <taxon>Oleiphilus</taxon>
    </lineage>
</organism>
<keyword evidence="3 8" id="KW-1134">Transmembrane beta strand</keyword>